<evidence type="ECO:0000313" key="7">
    <source>
        <dbReference type="Proteomes" id="UP000010820"/>
    </source>
</evidence>
<dbReference type="GO" id="GO:0044781">
    <property type="term" value="P:bacterial-type flagellum organization"/>
    <property type="evidence" value="ECO:0007669"/>
    <property type="project" value="UniProtKB-KW"/>
</dbReference>
<dbReference type="InterPro" id="IPR008622">
    <property type="entry name" value="FliT"/>
</dbReference>
<keyword evidence="3" id="KW-1005">Bacterial flagellum biogenesis</keyword>
<keyword evidence="2" id="KW-0963">Cytoplasm</keyword>
<dbReference type="AlphaFoldDB" id="L0GNT7"/>
<dbReference type="RefSeq" id="WP_015277284.1">
    <property type="nucleotide sequence ID" value="NC_019936.1"/>
</dbReference>
<dbReference type="PATRIC" id="fig|644801.3.peg.2447"/>
<evidence type="ECO:0000256" key="2">
    <source>
        <dbReference type="ARBA" id="ARBA00022490"/>
    </source>
</evidence>
<organism evidence="6 7">
    <name type="scientific">Stutzerimonas stutzeri RCH2</name>
    <dbReference type="NCBI Taxonomy" id="644801"/>
    <lineage>
        <taxon>Bacteria</taxon>
        <taxon>Pseudomonadati</taxon>
        <taxon>Pseudomonadota</taxon>
        <taxon>Gammaproteobacteria</taxon>
        <taxon>Pseudomonadales</taxon>
        <taxon>Pseudomonadaceae</taxon>
        <taxon>Stutzerimonas</taxon>
    </lineage>
</organism>
<sequence>MTSKTLLFADFTERLRKALANDDWEVIAALDDDCSALIATLQDEDAADAELRAEIEAMAEVYAKLQTAGRSERERLAQELTKLSQGKQVTQAYKPLG</sequence>
<dbReference type="Proteomes" id="UP000010820">
    <property type="component" value="Chromosome"/>
</dbReference>
<evidence type="ECO:0000256" key="1">
    <source>
        <dbReference type="ARBA" id="ARBA00004514"/>
    </source>
</evidence>
<name>L0GNT7_STUST</name>
<dbReference type="eggNOG" id="ENOG5031FXS">
    <property type="taxonomic scope" value="Bacteria"/>
</dbReference>
<accession>L0GNT7</accession>
<evidence type="ECO:0000256" key="4">
    <source>
        <dbReference type="ARBA" id="ARBA00023186"/>
    </source>
</evidence>
<evidence type="ECO:0000256" key="3">
    <source>
        <dbReference type="ARBA" id="ARBA00022795"/>
    </source>
</evidence>
<dbReference type="Gene3D" id="1.20.58.380">
    <property type="entry name" value="Flagellar protein flit"/>
    <property type="match status" value="1"/>
</dbReference>
<comment type="subcellular location">
    <subcellularLocation>
        <location evidence="1">Cytoplasm</location>
        <location evidence="1">Cytosol</location>
    </subcellularLocation>
</comment>
<dbReference type="KEGG" id="psh:Psest_2503"/>
<protein>
    <recommendedName>
        <fullName evidence="5">Flagellar protein FliT</fullName>
    </recommendedName>
</protein>
<gene>
    <name evidence="6" type="ORF">Psest_2503</name>
</gene>
<dbReference type="Pfam" id="PF05400">
    <property type="entry name" value="FliT"/>
    <property type="match status" value="1"/>
</dbReference>
<keyword evidence="4" id="KW-0143">Chaperone</keyword>
<dbReference type="HOGENOM" id="CLU_166846_0_0_6"/>
<evidence type="ECO:0000256" key="5">
    <source>
        <dbReference type="ARBA" id="ARBA00093797"/>
    </source>
</evidence>
<proteinExistence type="predicted"/>
<evidence type="ECO:0000313" key="6">
    <source>
        <dbReference type="EMBL" id="AGA87025.1"/>
    </source>
</evidence>
<reference evidence="6 7" key="1">
    <citation type="submission" date="2011-10" db="EMBL/GenBank/DDBJ databases">
        <title>Complete sequence of chromosome of Pseudomonas stutzeri RCH2.</title>
        <authorList>
            <consortium name="US DOE Joint Genome Institute"/>
            <person name="Lucas S."/>
            <person name="Han J."/>
            <person name="Lapidus A."/>
            <person name="Cheng J.-F."/>
            <person name="Goodwin L."/>
            <person name="Pitluck S."/>
            <person name="Peters L."/>
            <person name="Ovchinnikova G."/>
            <person name="Zeytun A."/>
            <person name="Lu M."/>
            <person name="Detter J.C."/>
            <person name="Han C."/>
            <person name="Tapia R."/>
            <person name="Land M."/>
            <person name="Hauser L."/>
            <person name="Kyrpides N."/>
            <person name="Ivanova N."/>
            <person name="Pagani I."/>
            <person name="Chakraborty R."/>
            <person name="Arkin A."/>
            <person name="Dehal P."/>
            <person name="Wall J."/>
            <person name="Hazen T."/>
            <person name="Woyke T."/>
        </authorList>
    </citation>
    <scope>NUCLEOTIDE SEQUENCE [LARGE SCALE GENOMIC DNA]</scope>
    <source>
        <strain evidence="6 7">RCH2</strain>
    </source>
</reference>
<dbReference type="EMBL" id="CP003071">
    <property type="protein sequence ID" value="AGA87025.1"/>
    <property type="molecule type" value="Genomic_DNA"/>
</dbReference>